<keyword evidence="2" id="KW-0472">Membrane</keyword>
<dbReference type="RefSeq" id="WP_121649630.1">
    <property type="nucleotide sequence ID" value="NZ_RCUX01000014.1"/>
</dbReference>
<dbReference type="AlphaFoldDB" id="A0A3L6ZZF0"/>
<feature type="region of interest" description="Disordered" evidence="1">
    <location>
        <begin position="610"/>
        <end position="687"/>
    </location>
</feature>
<organism evidence="5 6">
    <name type="scientific">Mycetocola tolaasinivorans</name>
    <dbReference type="NCBI Taxonomy" id="76635"/>
    <lineage>
        <taxon>Bacteria</taxon>
        <taxon>Bacillati</taxon>
        <taxon>Actinomycetota</taxon>
        <taxon>Actinomycetes</taxon>
        <taxon>Micrococcales</taxon>
        <taxon>Microbacteriaceae</taxon>
        <taxon>Mycetocola</taxon>
    </lineage>
</organism>
<feature type="chain" id="PRO_5018032064" description="Htaa domain-containing protein" evidence="3">
    <location>
        <begin position="31"/>
        <end position="1085"/>
    </location>
</feature>
<proteinExistence type="predicted"/>
<protein>
    <recommendedName>
        <fullName evidence="4">Htaa domain-containing protein</fullName>
    </recommendedName>
</protein>
<keyword evidence="2" id="KW-1133">Transmembrane helix</keyword>
<feature type="compositionally biased region" description="Low complexity" evidence="1">
    <location>
        <begin position="622"/>
        <end position="638"/>
    </location>
</feature>
<feature type="transmembrane region" description="Helical" evidence="2">
    <location>
        <begin position="1058"/>
        <end position="1077"/>
    </location>
</feature>
<dbReference type="OrthoDB" id="7210788at2"/>
<comment type="caution">
    <text evidence="5">The sequence shown here is derived from an EMBL/GenBank/DDBJ whole genome shotgun (WGS) entry which is preliminary data.</text>
</comment>
<evidence type="ECO:0000256" key="2">
    <source>
        <dbReference type="SAM" id="Phobius"/>
    </source>
</evidence>
<evidence type="ECO:0000256" key="3">
    <source>
        <dbReference type="SAM" id="SignalP"/>
    </source>
</evidence>
<dbReference type="SUPFAM" id="SSF51004">
    <property type="entry name" value="C-terminal (heme d1) domain of cytochrome cd1-nitrite reductase"/>
    <property type="match status" value="1"/>
</dbReference>
<feature type="compositionally biased region" description="Pro residues" evidence="1">
    <location>
        <begin position="650"/>
        <end position="685"/>
    </location>
</feature>
<keyword evidence="2" id="KW-0812">Transmembrane</keyword>
<feature type="domain" description="Htaa" evidence="4">
    <location>
        <begin position="693"/>
        <end position="855"/>
    </location>
</feature>
<accession>A0A3L6ZZF0</accession>
<dbReference type="Gene3D" id="2.130.10.10">
    <property type="entry name" value="YVTN repeat-like/Quinoprotein amine dehydrogenase"/>
    <property type="match status" value="2"/>
</dbReference>
<evidence type="ECO:0000313" key="6">
    <source>
        <dbReference type="Proteomes" id="UP000272503"/>
    </source>
</evidence>
<dbReference type="InterPro" id="IPR015943">
    <property type="entry name" value="WD40/YVTN_repeat-like_dom_sf"/>
</dbReference>
<dbReference type="Pfam" id="PF04213">
    <property type="entry name" value="HtaA"/>
    <property type="match status" value="1"/>
</dbReference>
<reference evidence="5 6" key="1">
    <citation type="submission" date="2018-10" db="EMBL/GenBank/DDBJ databases">
        <authorList>
            <person name="Li J."/>
        </authorList>
    </citation>
    <scope>NUCLEOTIDE SEQUENCE [LARGE SCALE GENOMIC DNA]</scope>
    <source>
        <strain evidence="5 6">IF 016277</strain>
    </source>
</reference>
<feature type="signal peptide" evidence="3">
    <location>
        <begin position="1"/>
        <end position="30"/>
    </location>
</feature>
<gene>
    <name evidence="5" type="ORF">D9V32_14465</name>
</gene>
<feature type="compositionally biased region" description="Pro residues" evidence="1">
    <location>
        <begin position="866"/>
        <end position="941"/>
    </location>
</feature>
<dbReference type="Proteomes" id="UP000272503">
    <property type="component" value="Unassembled WGS sequence"/>
</dbReference>
<dbReference type="EMBL" id="RCUX01000014">
    <property type="protein sequence ID" value="RLP73307.1"/>
    <property type="molecule type" value="Genomic_DNA"/>
</dbReference>
<evidence type="ECO:0000256" key="1">
    <source>
        <dbReference type="SAM" id="MobiDB-lite"/>
    </source>
</evidence>
<feature type="region of interest" description="Disordered" evidence="1">
    <location>
        <begin position="392"/>
        <end position="416"/>
    </location>
</feature>
<keyword evidence="3" id="KW-0732">Signal</keyword>
<dbReference type="InterPro" id="IPR007331">
    <property type="entry name" value="Htaa"/>
</dbReference>
<dbReference type="InterPro" id="IPR011048">
    <property type="entry name" value="Haem_d1_sf"/>
</dbReference>
<sequence length="1085" mass="111487">MNTLKRALGVAPLIGALALAPLLGAAPAHAAGDNPRSYTYASSVAVGQQARYFALDERNSALYVPGDDITAKTGSLTRVDTRDFSVAASSIPFSSGIDRIVVDSATNTGFIPRARVGANDNSGRQGTLDVINLGTGAVIKTITGTPTSPGSIAYYPATGTLYMAAGKTITPVSIETGTVGAAITVSSARNSSLSNIVIDAAAKRLWVGDPANGVITAVDLSTNTWLPGTEKPVIDFAFPTDNDFVQLSAIALDPALHHLYVAIDGDFLGDDPNGKLIVVDTETGKFLGSPTELGDTIRGMAVDSRSHEVYVTSSADSALRVLHPDTWQTEVVADFTKLGIVKSYGAGDANLWSVVADPTTGSVFVSHPYNKTPLSTTLSAVSRIAVGGALPTVSTLEPAPGQDGGEPSTPPVENPVFTGPKAPALAAAPAGAVDTTNNVLSWDVSAYALDWQAHPYGAVALDKNNRFTFSGGHGWSDPKTGAAQFGWTDAIEYRPYPGLAPDVFITLANPYLARSADGTAALSFDVAWGETKTNVSTGYKRVTAATFTNLKLDVQADGSIPISGTPVFAGRAYTEPGSSTVTSPNSFPKSFIDFMDPALRGWWMTTSASADGNARKIPNPISGSFTATTTPSSASGPAVDGGETATPTNPSTPPVEPSKPPVEPSKPPVEPSKPPVEPSRPPVDPNVPVTVTGSLTWGVHDTFRSYILGPNAKGSITGTEGANATDAGVLTFPLAPATKAPRDAFAFSGTATYLGHKAGDVWQLRSVLSTPRVEIDGDTAKIYARIAAKSMGGSETPLGAPVLLATANLSGGVLKTDASGAVTITNAPTVLAETGRALFGDTYAAGTAMSPLSLSTTVTPVVTEPSKPPVEPSKPPVEPSKPPVEPSKPPVEPSTPPVEPSKPPVEPSKPPVEPSKPPVEPSTPPVEPSTPPTEPSIPPVEPSTRPSVPVTTDATTVAVGGSVHITAGGFTADERVEIWLHSTPVHLGSAQADANGRIDITVVIPEGVPAGQHTLVLEGRTARGEIPLTVTGAAVTPGAETPATATPGSELSHTGADVAGIVIAGSVFLLLGLGVILRRRREQQA</sequence>
<evidence type="ECO:0000313" key="5">
    <source>
        <dbReference type="EMBL" id="RLP73307.1"/>
    </source>
</evidence>
<name>A0A3L6ZZF0_9MICO</name>
<feature type="region of interest" description="Disordered" evidence="1">
    <location>
        <begin position="859"/>
        <end position="950"/>
    </location>
</feature>
<keyword evidence="6" id="KW-1185">Reference proteome</keyword>
<evidence type="ECO:0000259" key="4">
    <source>
        <dbReference type="Pfam" id="PF04213"/>
    </source>
</evidence>